<dbReference type="GO" id="GO:0016567">
    <property type="term" value="P:protein ubiquitination"/>
    <property type="evidence" value="ECO:0007669"/>
    <property type="project" value="UniProtKB-UniPathway"/>
</dbReference>
<evidence type="ECO:0000259" key="2">
    <source>
        <dbReference type="Pfam" id="PF03931"/>
    </source>
</evidence>
<gene>
    <name evidence="3" type="ORF">CUMW_281430</name>
</gene>
<comment type="caution">
    <text evidence="3">The sequence shown here is derived from an EMBL/GenBank/DDBJ whole genome shotgun (WGS) entry which is preliminary data.</text>
</comment>
<protein>
    <recommendedName>
        <fullName evidence="2">SKP1 component POZ domain-containing protein</fullName>
    </recommendedName>
</protein>
<comment type="pathway">
    <text evidence="1">Protein modification; protein ubiquitination.</text>
</comment>
<keyword evidence="4" id="KW-1185">Reference proteome</keyword>
<dbReference type="InterPro" id="IPR011333">
    <property type="entry name" value="SKP1/BTB/POZ_sf"/>
</dbReference>
<dbReference type="Pfam" id="PF03931">
    <property type="entry name" value="Skp1_POZ"/>
    <property type="match status" value="1"/>
</dbReference>
<dbReference type="Proteomes" id="UP000236630">
    <property type="component" value="Unassembled WGS sequence"/>
</dbReference>
<accession>A0A2H5MXN0</accession>
<evidence type="ECO:0000256" key="1">
    <source>
        <dbReference type="ARBA" id="ARBA00004906"/>
    </source>
</evidence>
<feature type="domain" description="SKP1 component POZ" evidence="2">
    <location>
        <begin position="1"/>
        <end position="32"/>
    </location>
</feature>
<dbReference type="STRING" id="55188.A0A2H5MXN0"/>
<dbReference type="InterPro" id="IPR016073">
    <property type="entry name" value="Skp1_comp_POZ"/>
</dbReference>
<evidence type="ECO:0000313" key="3">
    <source>
        <dbReference type="EMBL" id="GAY32770.1"/>
    </source>
</evidence>
<dbReference type="PANTHER" id="PTHR11165">
    <property type="entry name" value="SKP1"/>
    <property type="match status" value="1"/>
</dbReference>
<name>A0A2H5MXN0_CITUN</name>
<dbReference type="UniPathway" id="UPA00143"/>
<proteinExistence type="predicted"/>
<reference evidence="3 4" key="1">
    <citation type="journal article" date="2017" name="Front. Genet.">
        <title>Draft sequencing of the heterozygous diploid genome of Satsuma (Citrus unshiu Marc.) using a hybrid assembly approach.</title>
        <authorList>
            <person name="Shimizu T."/>
            <person name="Tanizawa Y."/>
            <person name="Mochizuki T."/>
            <person name="Nagasaki H."/>
            <person name="Yoshioka T."/>
            <person name="Toyoda A."/>
            <person name="Fujiyama A."/>
            <person name="Kaminuma E."/>
            <person name="Nakamura Y."/>
        </authorList>
    </citation>
    <scope>NUCLEOTIDE SEQUENCE [LARGE SCALE GENOMIC DNA]</scope>
    <source>
        <strain evidence="4">cv. Miyagawa wase</strain>
    </source>
</reference>
<dbReference type="EMBL" id="BDQV01002833">
    <property type="protein sequence ID" value="GAY32770.1"/>
    <property type="molecule type" value="Genomic_DNA"/>
</dbReference>
<dbReference type="GO" id="GO:0006511">
    <property type="term" value="P:ubiquitin-dependent protein catabolic process"/>
    <property type="evidence" value="ECO:0007669"/>
    <property type="project" value="InterPro"/>
</dbReference>
<evidence type="ECO:0000313" key="4">
    <source>
        <dbReference type="Proteomes" id="UP000236630"/>
    </source>
</evidence>
<sequence>MFEDDCADDDILFPNVTSKALSKAIEYCNKHDKTSKFDDLATTGIDDYLKAWDNNFVKVN</sequence>
<organism evidence="3 4">
    <name type="scientific">Citrus unshiu</name>
    <name type="common">Satsuma mandarin</name>
    <name type="synonym">Citrus nobilis var. unshiu</name>
    <dbReference type="NCBI Taxonomy" id="55188"/>
    <lineage>
        <taxon>Eukaryota</taxon>
        <taxon>Viridiplantae</taxon>
        <taxon>Streptophyta</taxon>
        <taxon>Embryophyta</taxon>
        <taxon>Tracheophyta</taxon>
        <taxon>Spermatophyta</taxon>
        <taxon>Magnoliopsida</taxon>
        <taxon>eudicotyledons</taxon>
        <taxon>Gunneridae</taxon>
        <taxon>Pentapetalae</taxon>
        <taxon>rosids</taxon>
        <taxon>malvids</taxon>
        <taxon>Sapindales</taxon>
        <taxon>Rutaceae</taxon>
        <taxon>Aurantioideae</taxon>
        <taxon>Citrus</taxon>
    </lineage>
</organism>
<dbReference type="SUPFAM" id="SSF54695">
    <property type="entry name" value="POZ domain"/>
    <property type="match status" value="1"/>
</dbReference>
<dbReference type="InterPro" id="IPR016897">
    <property type="entry name" value="SKP1"/>
</dbReference>
<dbReference type="Gene3D" id="3.30.710.10">
    <property type="entry name" value="Potassium Channel Kv1.1, Chain A"/>
    <property type="match status" value="1"/>
</dbReference>
<dbReference type="AlphaFoldDB" id="A0A2H5MXN0"/>